<sequence length="269" mass="29209">MGLIEHELQEGVAVVRFNSPPVNALSQAFFEELARVVAWLEGTAGIRAALFTSAFPGVFMAGADLTEFQPAGGAGAPDAERLRARVWETIGMYHDLFGRIEALPYPTVAAINGHALGGGCEFSLACDFRLMVDDGRSEIGLPEVRLGLFPGGGGTQRLPRLIGEARAKELILRGWRLKAPEARQIGLVTDLYPAETFADQALDFTRRLALQATQALAFAKRNVHRSLEVPLSEGLKGEQEDFAAVVVTEDAREGIQAFFEGRKANFRGR</sequence>
<dbReference type="RefSeq" id="WP_068133178.1">
    <property type="nucleotide sequence ID" value="NZ_AP014924.1"/>
</dbReference>
<evidence type="ECO:0000256" key="1">
    <source>
        <dbReference type="ARBA" id="ARBA00005254"/>
    </source>
</evidence>
<reference evidence="5" key="1">
    <citation type="submission" date="2015-07" db="EMBL/GenBank/DDBJ databases">
        <title>Complete genome sequence and phylogenetic analysis of Limnochorda pilosa.</title>
        <authorList>
            <person name="Watanabe M."/>
            <person name="Kojima H."/>
            <person name="Fukui M."/>
        </authorList>
    </citation>
    <scope>NUCLEOTIDE SEQUENCE [LARGE SCALE GENOMIC DNA]</scope>
    <source>
        <strain evidence="5">HC45</strain>
    </source>
</reference>
<dbReference type="OrthoDB" id="254175at2"/>
<evidence type="ECO:0000313" key="5">
    <source>
        <dbReference type="Proteomes" id="UP000065807"/>
    </source>
</evidence>
<dbReference type="PANTHER" id="PTHR11941">
    <property type="entry name" value="ENOYL-COA HYDRATASE-RELATED"/>
    <property type="match status" value="1"/>
</dbReference>
<dbReference type="Gene3D" id="1.10.12.10">
    <property type="entry name" value="Lyase 2-enoyl-coa Hydratase, Chain A, domain 2"/>
    <property type="match status" value="1"/>
</dbReference>
<evidence type="ECO:0000313" key="4">
    <source>
        <dbReference type="EMBL" id="BAS26080.1"/>
    </source>
</evidence>
<dbReference type="KEGG" id="lpil:LIP_0223"/>
<dbReference type="InterPro" id="IPR014748">
    <property type="entry name" value="Enoyl-CoA_hydra_C"/>
</dbReference>
<dbReference type="EMBL" id="AP014924">
    <property type="protein sequence ID" value="BAS26080.1"/>
    <property type="molecule type" value="Genomic_DNA"/>
</dbReference>
<organism evidence="4 5">
    <name type="scientific">Limnochorda pilosa</name>
    <dbReference type="NCBI Taxonomy" id="1555112"/>
    <lineage>
        <taxon>Bacteria</taxon>
        <taxon>Bacillati</taxon>
        <taxon>Bacillota</taxon>
        <taxon>Limnochordia</taxon>
        <taxon>Limnochordales</taxon>
        <taxon>Limnochordaceae</taxon>
        <taxon>Limnochorda</taxon>
    </lineage>
</organism>
<dbReference type="InterPro" id="IPR001753">
    <property type="entry name" value="Enoyl-CoA_hydra/iso"/>
</dbReference>
<dbReference type="PANTHER" id="PTHR11941:SF54">
    <property type="entry name" value="ENOYL-COA HYDRATASE, MITOCHONDRIAL"/>
    <property type="match status" value="1"/>
</dbReference>
<dbReference type="GO" id="GO:0016836">
    <property type="term" value="F:hydro-lyase activity"/>
    <property type="evidence" value="ECO:0007669"/>
    <property type="project" value="UniProtKB-ARBA"/>
</dbReference>
<dbReference type="CDD" id="cd06558">
    <property type="entry name" value="crotonase-like"/>
    <property type="match status" value="1"/>
</dbReference>
<dbReference type="Gene3D" id="3.90.226.10">
    <property type="entry name" value="2-enoyl-CoA Hydratase, Chain A, domain 1"/>
    <property type="match status" value="1"/>
</dbReference>
<evidence type="ECO:0000256" key="2">
    <source>
        <dbReference type="ARBA" id="ARBA00023239"/>
    </source>
</evidence>
<dbReference type="STRING" id="1555112.LIP_0223"/>
<accession>A0A0K2SG62</accession>
<proteinExistence type="inferred from homology"/>
<gene>
    <name evidence="4" type="ORF">LIP_0223</name>
</gene>
<keyword evidence="2" id="KW-0456">Lyase</keyword>
<dbReference type="Proteomes" id="UP000065807">
    <property type="component" value="Chromosome"/>
</dbReference>
<dbReference type="InterPro" id="IPR018376">
    <property type="entry name" value="Enoyl-CoA_hyd/isom_CS"/>
</dbReference>
<keyword evidence="5" id="KW-1185">Reference proteome</keyword>
<name>A0A0K2SG62_LIMPI</name>
<dbReference type="PROSITE" id="PS00166">
    <property type="entry name" value="ENOYL_COA_HYDRATASE"/>
    <property type="match status" value="1"/>
</dbReference>
<dbReference type="InterPro" id="IPR029045">
    <property type="entry name" value="ClpP/crotonase-like_dom_sf"/>
</dbReference>
<dbReference type="AlphaFoldDB" id="A0A0K2SG62"/>
<reference evidence="5" key="2">
    <citation type="journal article" date="2016" name="Int. J. Syst. Evol. Microbiol.">
        <title>Complete genome sequence and cell structure of Limnochorda pilosa, a Gram-negative spore-former within the phylum Firmicutes.</title>
        <authorList>
            <person name="Watanabe M."/>
            <person name="Kojima H."/>
            <person name="Fukui M."/>
        </authorList>
    </citation>
    <scope>NUCLEOTIDE SEQUENCE [LARGE SCALE GENOMIC DNA]</scope>
    <source>
        <strain evidence="5">HC45</strain>
    </source>
</reference>
<dbReference type="Pfam" id="PF00378">
    <property type="entry name" value="ECH_1"/>
    <property type="match status" value="1"/>
</dbReference>
<dbReference type="GO" id="GO:0006635">
    <property type="term" value="P:fatty acid beta-oxidation"/>
    <property type="evidence" value="ECO:0007669"/>
    <property type="project" value="TreeGrafter"/>
</dbReference>
<comment type="similarity">
    <text evidence="1 3">Belongs to the enoyl-CoA hydratase/isomerase family.</text>
</comment>
<dbReference type="SUPFAM" id="SSF52096">
    <property type="entry name" value="ClpP/crotonase"/>
    <property type="match status" value="1"/>
</dbReference>
<protein>
    <submittedName>
        <fullName evidence="4">Enoyl-CoA hydratase</fullName>
    </submittedName>
</protein>
<dbReference type="FunFam" id="1.10.12.10:FF:000001">
    <property type="entry name" value="Probable enoyl-CoA hydratase, mitochondrial"/>
    <property type="match status" value="1"/>
</dbReference>
<evidence type="ECO:0000256" key="3">
    <source>
        <dbReference type="RuleBase" id="RU003707"/>
    </source>
</evidence>